<evidence type="ECO:0000313" key="1">
    <source>
        <dbReference type="EMBL" id="EMJ78130.1"/>
    </source>
</evidence>
<evidence type="ECO:0000313" key="2">
    <source>
        <dbReference type="Proteomes" id="UP000011873"/>
    </source>
</evidence>
<dbReference type="PATRIC" id="fig|1218567.3.peg.3994"/>
<dbReference type="Proteomes" id="UP000011873">
    <property type="component" value="Unassembled WGS sequence"/>
</dbReference>
<dbReference type="EMBL" id="ANMU01000165">
    <property type="protein sequence ID" value="EMJ78130.1"/>
    <property type="molecule type" value="Genomic_DNA"/>
</dbReference>
<dbReference type="AlphaFoldDB" id="M6BWB0"/>
<proteinExistence type="predicted"/>
<sequence>MRETLSIAVFFILFLLFFMSCGSKDNNKDLITNLTIAQILAGSGEQPPGEGGI</sequence>
<organism evidence="1 2">
    <name type="scientific">Leptospira borgpetersenii serovar Hardjo-bovis str. Sponselee</name>
    <dbReference type="NCBI Taxonomy" id="1303729"/>
    <lineage>
        <taxon>Bacteria</taxon>
        <taxon>Pseudomonadati</taxon>
        <taxon>Spirochaetota</taxon>
        <taxon>Spirochaetia</taxon>
        <taxon>Leptospirales</taxon>
        <taxon>Leptospiraceae</taxon>
        <taxon>Leptospira</taxon>
    </lineage>
</organism>
<accession>M6BWB0</accession>
<keyword evidence="1" id="KW-0449">Lipoprotein</keyword>
<reference evidence="1 2" key="1">
    <citation type="submission" date="2013-01" db="EMBL/GenBank/DDBJ databases">
        <authorList>
            <person name="Harkins D.M."/>
            <person name="Durkin A.S."/>
            <person name="Brinkac L.M."/>
            <person name="Haft D.H."/>
            <person name="Selengut J.D."/>
            <person name="Sanka R."/>
            <person name="DePew J."/>
            <person name="Purushe J."/>
            <person name="Galloway R.L."/>
            <person name="Vinetz J.M."/>
            <person name="Sutton G.G."/>
            <person name="Nierman W.C."/>
            <person name="Fouts D.E."/>
        </authorList>
    </citation>
    <scope>NUCLEOTIDE SEQUENCE [LARGE SCALE GENOMIC DNA]</scope>
    <source>
        <strain evidence="1 2">Sponselee CDC</strain>
    </source>
</reference>
<name>M6BWB0_LEPBO</name>
<protein>
    <submittedName>
        <fullName evidence="1">Putative lipoprotein</fullName>
    </submittedName>
</protein>
<dbReference type="PROSITE" id="PS51257">
    <property type="entry name" value="PROKAR_LIPOPROTEIN"/>
    <property type="match status" value="1"/>
</dbReference>
<gene>
    <name evidence="1" type="ORF">LEP1GSC016_3654</name>
</gene>
<comment type="caution">
    <text evidence="1">The sequence shown here is derived from an EMBL/GenBank/DDBJ whole genome shotgun (WGS) entry which is preliminary data.</text>
</comment>